<evidence type="ECO:0000313" key="1">
    <source>
        <dbReference type="EMBL" id="GFY95263.1"/>
    </source>
</evidence>
<protein>
    <submittedName>
        <fullName evidence="1">Uncharacterized protein</fullName>
    </submittedName>
</protein>
<proteinExistence type="predicted"/>
<dbReference type="Proteomes" id="UP000585474">
    <property type="component" value="Unassembled WGS sequence"/>
</dbReference>
<sequence>MDWLRPCPILVECSVVEKEVRHLPLFAYFRDGVGLRYSKQVGVAFPTAVREFYAGNPWAHTAGSGFDEEMEIADAEDVHPPPTIDEHITSVEDSIDALCSTWLVLSRYF</sequence>
<dbReference type="EMBL" id="BJWL01000010">
    <property type="protein sequence ID" value="GFY95263.1"/>
    <property type="molecule type" value="Genomic_DNA"/>
</dbReference>
<organism evidence="1 2">
    <name type="scientific">Actinidia rufa</name>
    <dbReference type="NCBI Taxonomy" id="165716"/>
    <lineage>
        <taxon>Eukaryota</taxon>
        <taxon>Viridiplantae</taxon>
        <taxon>Streptophyta</taxon>
        <taxon>Embryophyta</taxon>
        <taxon>Tracheophyta</taxon>
        <taxon>Spermatophyta</taxon>
        <taxon>Magnoliopsida</taxon>
        <taxon>eudicotyledons</taxon>
        <taxon>Gunneridae</taxon>
        <taxon>Pentapetalae</taxon>
        <taxon>asterids</taxon>
        <taxon>Ericales</taxon>
        <taxon>Actinidiaceae</taxon>
        <taxon>Actinidia</taxon>
    </lineage>
</organism>
<comment type="caution">
    <text evidence="1">The sequence shown here is derived from an EMBL/GenBank/DDBJ whole genome shotgun (WGS) entry which is preliminary data.</text>
</comment>
<dbReference type="AlphaFoldDB" id="A0A7J0F9H9"/>
<keyword evidence="2" id="KW-1185">Reference proteome</keyword>
<accession>A0A7J0F9H9</accession>
<reference evidence="1 2" key="1">
    <citation type="submission" date="2019-07" db="EMBL/GenBank/DDBJ databases">
        <title>De Novo Assembly of kiwifruit Actinidia rufa.</title>
        <authorList>
            <person name="Sugita-Konishi S."/>
            <person name="Sato K."/>
            <person name="Mori E."/>
            <person name="Abe Y."/>
            <person name="Kisaki G."/>
            <person name="Hamano K."/>
            <person name="Suezawa K."/>
            <person name="Otani M."/>
            <person name="Fukuda T."/>
            <person name="Manabe T."/>
            <person name="Gomi K."/>
            <person name="Tabuchi M."/>
            <person name="Akimitsu K."/>
            <person name="Kataoka I."/>
        </authorList>
    </citation>
    <scope>NUCLEOTIDE SEQUENCE [LARGE SCALE GENOMIC DNA]</scope>
    <source>
        <strain evidence="2">cv. Fuchu</strain>
    </source>
</reference>
<gene>
    <name evidence="1" type="ORF">Acr_10g0006480</name>
</gene>
<evidence type="ECO:0000313" key="2">
    <source>
        <dbReference type="Proteomes" id="UP000585474"/>
    </source>
</evidence>
<name>A0A7J0F9H9_9ERIC</name>